<comment type="similarity">
    <text evidence="1">Belongs to the glycosyltransferase group 1 family. Glycosyltransferase 4 subfamily.</text>
</comment>
<dbReference type="CDD" id="cd03801">
    <property type="entry name" value="GT4_PimA-like"/>
    <property type="match status" value="1"/>
</dbReference>
<keyword evidence="4" id="KW-0808">Transferase</keyword>
<proteinExistence type="inferred from homology"/>
<dbReference type="Pfam" id="PF00534">
    <property type="entry name" value="Glycos_transf_1"/>
    <property type="match status" value="1"/>
</dbReference>
<sequence>MKILITSFYPLPYPGGIWSFVSKLKQRLESMGHIITILSLNQDTLNYRILGRPEELTEKHVSGGLHEKVKKAYPGYQTGSYIFQTEVSRGFLESAALHYGLAGYDIIYAQDAMSAGVIGKIKPPGVPLVMSAHGYLSGEIFYNLKSLRPGAADLELRQSDVYNYFHKLERLGYNSSDLIHSQSEWMKGLIINGCQVPADKVLLFPYGMETDSFLREIQGSGKLNKKGKKIILFTGRLVTLKGLHTLLPALGKLYKERQDWECWILGEGGIRAELEQACRNFGIAGSVLFFGTVENVLPYLNSADIFVLPGLQDTQPHSVMEAQLAGLPVIVSDAAGLPEMVHNQVNGMIFPAGNSEALLMQLRSLIQNDGKRAVMGQNALQWARTRWSYDALVTNILSMFNRAIAMKKTQ</sequence>
<dbReference type="EMBL" id="VTER01000006">
    <property type="protein sequence ID" value="TYS48016.1"/>
    <property type="molecule type" value="Genomic_DNA"/>
</dbReference>
<dbReference type="SUPFAM" id="SSF53756">
    <property type="entry name" value="UDP-Glycosyltransferase/glycogen phosphorylase"/>
    <property type="match status" value="1"/>
</dbReference>
<name>A0A5D4RDS7_9BACI</name>
<dbReference type="PANTHER" id="PTHR45947">
    <property type="entry name" value="SULFOQUINOVOSYL TRANSFERASE SQD2"/>
    <property type="match status" value="1"/>
</dbReference>
<evidence type="ECO:0000256" key="1">
    <source>
        <dbReference type="ARBA" id="ARBA00009481"/>
    </source>
</evidence>
<dbReference type="Gene3D" id="3.40.50.2000">
    <property type="entry name" value="Glycogen Phosphorylase B"/>
    <property type="match status" value="2"/>
</dbReference>
<organism evidence="4 5">
    <name type="scientific">Bacillus infantis</name>
    <dbReference type="NCBI Taxonomy" id="324767"/>
    <lineage>
        <taxon>Bacteria</taxon>
        <taxon>Bacillati</taxon>
        <taxon>Bacillota</taxon>
        <taxon>Bacilli</taxon>
        <taxon>Bacillales</taxon>
        <taxon>Bacillaceae</taxon>
        <taxon>Bacillus</taxon>
    </lineage>
</organism>
<evidence type="ECO:0000259" key="2">
    <source>
        <dbReference type="Pfam" id="PF00534"/>
    </source>
</evidence>
<dbReference type="InterPro" id="IPR028098">
    <property type="entry name" value="Glyco_trans_4-like_N"/>
</dbReference>
<dbReference type="Pfam" id="PF13439">
    <property type="entry name" value="Glyco_transf_4"/>
    <property type="match status" value="1"/>
</dbReference>
<dbReference type="PANTHER" id="PTHR45947:SF3">
    <property type="entry name" value="SULFOQUINOVOSYL TRANSFERASE SQD2"/>
    <property type="match status" value="1"/>
</dbReference>
<feature type="domain" description="Glycosyltransferase subfamily 4-like N-terminal" evidence="3">
    <location>
        <begin position="14"/>
        <end position="211"/>
    </location>
</feature>
<dbReference type="AlphaFoldDB" id="A0A5D4RDS7"/>
<dbReference type="GO" id="GO:0016757">
    <property type="term" value="F:glycosyltransferase activity"/>
    <property type="evidence" value="ECO:0007669"/>
    <property type="project" value="InterPro"/>
</dbReference>
<dbReference type="InterPro" id="IPR001296">
    <property type="entry name" value="Glyco_trans_1"/>
</dbReference>
<accession>A0A5D4RDS7</accession>
<reference evidence="4 5" key="1">
    <citation type="submission" date="2019-08" db="EMBL/GenBank/DDBJ databases">
        <title>Bacillus genomes from the desert of Cuatro Cienegas, Coahuila.</title>
        <authorList>
            <person name="Olmedo-Alvarez G."/>
        </authorList>
    </citation>
    <scope>NUCLEOTIDE SEQUENCE [LARGE SCALE GENOMIC DNA]</scope>
    <source>
        <strain evidence="4 5">CH446_14T</strain>
    </source>
</reference>
<dbReference type="Proteomes" id="UP000322139">
    <property type="component" value="Unassembled WGS sequence"/>
</dbReference>
<comment type="caution">
    <text evidence="4">The sequence shown here is derived from an EMBL/GenBank/DDBJ whole genome shotgun (WGS) entry which is preliminary data.</text>
</comment>
<dbReference type="RefSeq" id="WP_148975328.1">
    <property type="nucleotide sequence ID" value="NZ_JBNIKT010000004.1"/>
</dbReference>
<evidence type="ECO:0000259" key="3">
    <source>
        <dbReference type="Pfam" id="PF13439"/>
    </source>
</evidence>
<evidence type="ECO:0000313" key="4">
    <source>
        <dbReference type="EMBL" id="TYS48016.1"/>
    </source>
</evidence>
<protein>
    <submittedName>
        <fullName evidence="4">Glycosyltransferase family 4 protein</fullName>
    </submittedName>
</protein>
<feature type="domain" description="Glycosyl transferase family 1" evidence="2">
    <location>
        <begin position="223"/>
        <end position="381"/>
    </location>
</feature>
<gene>
    <name evidence="4" type="ORF">FZD51_13975</name>
</gene>
<evidence type="ECO:0000313" key="5">
    <source>
        <dbReference type="Proteomes" id="UP000322139"/>
    </source>
</evidence>
<dbReference type="InterPro" id="IPR050194">
    <property type="entry name" value="Glycosyltransferase_grp1"/>
</dbReference>